<keyword evidence="5" id="KW-0804">Transcription</keyword>
<dbReference type="PANTHER" id="PTHR36206">
    <property type="entry name" value="ASPERCRYPTIN BIOSYNTHESIS CLUSTER-SPECIFIC TRANSCRIPTION REGULATOR ATNN-RELATED"/>
    <property type="match status" value="1"/>
</dbReference>
<dbReference type="EMBL" id="MSFL01000034">
    <property type="protein sequence ID" value="PWY69093.1"/>
    <property type="molecule type" value="Genomic_DNA"/>
</dbReference>
<dbReference type="OrthoDB" id="2593732at2759"/>
<dbReference type="InterPro" id="IPR052360">
    <property type="entry name" value="Transcr_Regulatory_Proteins"/>
</dbReference>
<dbReference type="GO" id="GO:0003677">
    <property type="term" value="F:DNA binding"/>
    <property type="evidence" value="ECO:0007669"/>
    <property type="project" value="UniProtKB-KW"/>
</dbReference>
<keyword evidence="3" id="KW-0805">Transcription regulation</keyword>
<dbReference type="VEuPathDB" id="FungiDB:BO70DRAFT_365906"/>
<keyword evidence="8" id="KW-1185">Reference proteome</keyword>
<sequence>MTTYERAAFKHVARPPSDKVYFNPLDDVGRLVLNHQFMTPQEARVALLDTTVYSIGAFQDWEEITRQAGFPCAAAQSRVLWVAQATERWKVTFEDLVRRKESTWNRAERNACDAIRLLWHSVRIGTDRHRVGTESGWDTFRANYEDILEIVERLVGETGIYHDEISRTLTLDTWVMYPLQTVAWKCRWPHLRRRALDLLLRIPKHEFIFYVPHYHTICSRIIEIEEACLNLSPGTVPSEDQLIPDTARVYDFSVAASPTMTDEHPLYSITFMTLPHGTEGAPVYHTEPLWLPPPPAGASMTPFNLMTRREWSQVGRTNRYAVESLSGVWV</sequence>
<organism evidence="7 8">
    <name type="scientific">Aspergillus heteromorphus CBS 117.55</name>
    <dbReference type="NCBI Taxonomy" id="1448321"/>
    <lineage>
        <taxon>Eukaryota</taxon>
        <taxon>Fungi</taxon>
        <taxon>Dikarya</taxon>
        <taxon>Ascomycota</taxon>
        <taxon>Pezizomycotina</taxon>
        <taxon>Eurotiomycetes</taxon>
        <taxon>Eurotiomycetidae</taxon>
        <taxon>Eurotiales</taxon>
        <taxon>Aspergillaceae</taxon>
        <taxon>Aspergillus</taxon>
        <taxon>Aspergillus subgen. Circumdati</taxon>
    </lineage>
</organism>
<proteinExistence type="predicted"/>
<evidence type="ECO:0000256" key="1">
    <source>
        <dbReference type="ARBA" id="ARBA00022723"/>
    </source>
</evidence>
<gene>
    <name evidence="7" type="ORF">BO70DRAFT_365906</name>
</gene>
<evidence type="ECO:0000256" key="2">
    <source>
        <dbReference type="ARBA" id="ARBA00022833"/>
    </source>
</evidence>
<dbReference type="RefSeq" id="XP_025395449.1">
    <property type="nucleotide sequence ID" value="XM_025544193.1"/>
</dbReference>
<dbReference type="PANTHER" id="PTHR36206:SF12">
    <property type="entry name" value="ASPERCRYPTIN BIOSYNTHESIS CLUSTER-SPECIFIC TRANSCRIPTION REGULATOR ATNN-RELATED"/>
    <property type="match status" value="1"/>
</dbReference>
<accession>A0A317V491</accession>
<keyword evidence="1" id="KW-0479">Metal-binding</keyword>
<dbReference type="GO" id="GO:0046872">
    <property type="term" value="F:metal ion binding"/>
    <property type="evidence" value="ECO:0007669"/>
    <property type="project" value="UniProtKB-KW"/>
</dbReference>
<evidence type="ECO:0000313" key="8">
    <source>
        <dbReference type="Proteomes" id="UP000247233"/>
    </source>
</evidence>
<keyword evidence="2" id="KW-0862">Zinc</keyword>
<keyword evidence="4" id="KW-0238">DNA-binding</keyword>
<keyword evidence="6" id="KW-0539">Nucleus</keyword>
<evidence type="ECO:0000256" key="5">
    <source>
        <dbReference type="ARBA" id="ARBA00023163"/>
    </source>
</evidence>
<dbReference type="AlphaFoldDB" id="A0A317V491"/>
<dbReference type="GeneID" id="37066430"/>
<evidence type="ECO:0000256" key="3">
    <source>
        <dbReference type="ARBA" id="ARBA00023015"/>
    </source>
</evidence>
<protein>
    <submittedName>
        <fullName evidence="7">Uncharacterized protein</fullName>
    </submittedName>
</protein>
<reference evidence="7 8" key="1">
    <citation type="submission" date="2016-12" db="EMBL/GenBank/DDBJ databases">
        <title>The genomes of Aspergillus section Nigri reveals drivers in fungal speciation.</title>
        <authorList>
            <consortium name="DOE Joint Genome Institute"/>
            <person name="Vesth T.C."/>
            <person name="Nybo J."/>
            <person name="Theobald S."/>
            <person name="Brandl J."/>
            <person name="Frisvad J.C."/>
            <person name="Nielsen K.F."/>
            <person name="Lyhne E.K."/>
            <person name="Kogle M.E."/>
            <person name="Kuo A."/>
            <person name="Riley R."/>
            <person name="Clum A."/>
            <person name="Nolan M."/>
            <person name="Lipzen A."/>
            <person name="Salamov A."/>
            <person name="Henrissat B."/>
            <person name="Wiebenga A."/>
            <person name="De Vries R.P."/>
            <person name="Grigoriev I.V."/>
            <person name="Mortensen U.H."/>
            <person name="Andersen M.R."/>
            <person name="Baker S.E."/>
        </authorList>
    </citation>
    <scope>NUCLEOTIDE SEQUENCE [LARGE SCALE GENOMIC DNA]</scope>
    <source>
        <strain evidence="7 8">CBS 117.55</strain>
    </source>
</reference>
<dbReference type="STRING" id="1448321.A0A317V491"/>
<name>A0A317V491_9EURO</name>
<evidence type="ECO:0000256" key="6">
    <source>
        <dbReference type="ARBA" id="ARBA00023242"/>
    </source>
</evidence>
<evidence type="ECO:0000313" key="7">
    <source>
        <dbReference type="EMBL" id="PWY69093.1"/>
    </source>
</evidence>
<dbReference type="Proteomes" id="UP000247233">
    <property type="component" value="Unassembled WGS sequence"/>
</dbReference>
<comment type="caution">
    <text evidence="7">The sequence shown here is derived from an EMBL/GenBank/DDBJ whole genome shotgun (WGS) entry which is preliminary data.</text>
</comment>
<evidence type="ECO:0000256" key="4">
    <source>
        <dbReference type="ARBA" id="ARBA00023125"/>
    </source>
</evidence>